<name>A0ABR7RQ91_9PROT</name>
<dbReference type="PANTHER" id="PTHR43877">
    <property type="entry name" value="AMINOALKYLPHOSPHONATE N-ACETYLTRANSFERASE-RELATED-RELATED"/>
    <property type="match status" value="1"/>
</dbReference>
<evidence type="ECO:0000313" key="5">
    <source>
        <dbReference type="Proteomes" id="UP000626026"/>
    </source>
</evidence>
<evidence type="ECO:0000259" key="3">
    <source>
        <dbReference type="PROSITE" id="PS51186"/>
    </source>
</evidence>
<keyword evidence="5" id="KW-1185">Reference proteome</keyword>
<dbReference type="InterPro" id="IPR050832">
    <property type="entry name" value="Bact_Acetyltransf"/>
</dbReference>
<sequence length="162" mass="17410">MTPPPRLLPLMLPQPGLAALRDAALVEGFGFVERLMRDWDSGANRFAQPGEQLVGAFEGARLLGVAGLNRDPYLRQAGVGRLRHLYVAPGARGRGVGAALVRHLLRGTAFHRLRLRTDTAAAAAFYLRLGFHAVADATATHEIHLPPAGHDARADGVAGDWR</sequence>
<keyword evidence="1" id="KW-0808">Transferase</keyword>
<dbReference type="PROSITE" id="PS51186">
    <property type="entry name" value="GNAT"/>
    <property type="match status" value="1"/>
</dbReference>
<dbReference type="CDD" id="cd04301">
    <property type="entry name" value="NAT_SF"/>
    <property type="match status" value="1"/>
</dbReference>
<dbReference type="EMBL" id="JACTVA010000038">
    <property type="protein sequence ID" value="MBC9208754.1"/>
    <property type="molecule type" value="Genomic_DNA"/>
</dbReference>
<protein>
    <submittedName>
        <fullName evidence="4">GNAT family N-acetyltransferase</fullName>
    </submittedName>
</protein>
<dbReference type="SUPFAM" id="SSF55729">
    <property type="entry name" value="Acyl-CoA N-acyltransferases (Nat)"/>
    <property type="match status" value="1"/>
</dbReference>
<evidence type="ECO:0000256" key="1">
    <source>
        <dbReference type="ARBA" id="ARBA00022679"/>
    </source>
</evidence>
<evidence type="ECO:0000313" key="4">
    <source>
        <dbReference type="EMBL" id="MBC9208754.1"/>
    </source>
</evidence>
<dbReference type="InterPro" id="IPR016181">
    <property type="entry name" value="Acyl_CoA_acyltransferase"/>
</dbReference>
<keyword evidence="2" id="KW-0012">Acyltransferase</keyword>
<organism evidence="4 5">
    <name type="scientific">Teichococcus aerophilus</name>
    <dbReference type="NCBI Taxonomy" id="1224513"/>
    <lineage>
        <taxon>Bacteria</taxon>
        <taxon>Pseudomonadati</taxon>
        <taxon>Pseudomonadota</taxon>
        <taxon>Alphaproteobacteria</taxon>
        <taxon>Acetobacterales</taxon>
        <taxon>Roseomonadaceae</taxon>
        <taxon>Roseomonas</taxon>
    </lineage>
</organism>
<dbReference type="RefSeq" id="WP_187785905.1">
    <property type="nucleotide sequence ID" value="NZ_JACTVA010000038.1"/>
</dbReference>
<reference evidence="4 5" key="1">
    <citation type="journal article" date="2013" name="Int. J. Syst. Evol. Microbiol.">
        <title>Roseomonas aerophila sp. nov., isolated from air.</title>
        <authorList>
            <person name="Kim S.J."/>
            <person name="Weon H.Y."/>
            <person name="Ahn J.H."/>
            <person name="Hong S.B."/>
            <person name="Seok S.J."/>
            <person name="Whang K.S."/>
            <person name="Kwon S.W."/>
        </authorList>
    </citation>
    <scope>NUCLEOTIDE SEQUENCE [LARGE SCALE GENOMIC DNA]</scope>
    <source>
        <strain evidence="4 5">NBRC 108923</strain>
    </source>
</reference>
<dbReference type="Gene3D" id="3.40.630.30">
    <property type="match status" value="1"/>
</dbReference>
<accession>A0ABR7RQ91</accession>
<dbReference type="Pfam" id="PF00583">
    <property type="entry name" value="Acetyltransf_1"/>
    <property type="match status" value="1"/>
</dbReference>
<gene>
    <name evidence="4" type="ORF">IBL26_18030</name>
</gene>
<feature type="domain" description="N-acetyltransferase" evidence="3">
    <location>
        <begin position="5"/>
        <end position="153"/>
    </location>
</feature>
<dbReference type="InterPro" id="IPR000182">
    <property type="entry name" value="GNAT_dom"/>
</dbReference>
<evidence type="ECO:0000256" key="2">
    <source>
        <dbReference type="ARBA" id="ARBA00023315"/>
    </source>
</evidence>
<dbReference type="PANTHER" id="PTHR43877:SF2">
    <property type="entry name" value="AMINOALKYLPHOSPHONATE N-ACETYLTRANSFERASE-RELATED"/>
    <property type="match status" value="1"/>
</dbReference>
<comment type="caution">
    <text evidence="4">The sequence shown here is derived from an EMBL/GenBank/DDBJ whole genome shotgun (WGS) entry which is preliminary data.</text>
</comment>
<dbReference type="Proteomes" id="UP000626026">
    <property type="component" value="Unassembled WGS sequence"/>
</dbReference>
<proteinExistence type="predicted"/>